<dbReference type="AlphaFoldDB" id="A0AAX6QPM0"/>
<name>A0AAX6QPM0_HETGA</name>
<evidence type="ECO:0000313" key="2">
    <source>
        <dbReference type="Proteomes" id="UP000694906"/>
    </source>
</evidence>
<dbReference type="RefSeq" id="XP_012924389.2">
    <property type="nucleotide sequence ID" value="XM_013068935.2"/>
</dbReference>
<feature type="region of interest" description="Disordered" evidence="1">
    <location>
        <begin position="91"/>
        <end position="128"/>
    </location>
</feature>
<accession>A0AAX6QPM0</accession>
<organism evidence="2 3">
    <name type="scientific">Heterocephalus glaber</name>
    <name type="common">Naked mole rat</name>
    <dbReference type="NCBI Taxonomy" id="10181"/>
    <lineage>
        <taxon>Eukaryota</taxon>
        <taxon>Metazoa</taxon>
        <taxon>Chordata</taxon>
        <taxon>Craniata</taxon>
        <taxon>Vertebrata</taxon>
        <taxon>Euteleostomi</taxon>
        <taxon>Mammalia</taxon>
        <taxon>Eutheria</taxon>
        <taxon>Euarchontoglires</taxon>
        <taxon>Glires</taxon>
        <taxon>Rodentia</taxon>
        <taxon>Hystricomorpha</taxon>
        <taxon>Bathyergidae</taxon>
        <taxon>Heterocephalus</taxon>
    </lineage>
</organism>
<dbReference type="KEGG" id="hgl:101726290"/>
<feature type="compositionally biased region" description="Polar residues" evidence="1">
    <location>
        <begin position="275"/>
        <end position="284"/>
    </location>
</feature>
<protein>
    <submittedName>
        <fullName evidence="3">Uncharacterized protein C9orf131 homolog</fullName>
    </submittedName>
</protein>
<feature type="region of interest" description="Disordered" evidence="1">
    <location>
        <begin position="303"/>
        <end position="336"/>
    </location>
</feature>
<dbReference type="PANTHER" id="PTHR21777:SF0">
    <property type="entry name" value="RCG55159-LIKE"/>
    <property type="match status" value="1"/>
</dbReference>
<feature type="compositionally biased region" description="Basic and acidic residues" evidence="1">
    <location>
        <begin position="456"/>
        <end position="466"/>
    </location>
</feature>
<sequence length="1137" mass="124638">MQWLFEDLLRATENMGFLWDLLTYALACSHCGHCCLHSPGYLVILFLFVVWQIQRWQQRESWYSGNMMQGKGLPLLYDLTFFDHLWQKKSEEKEGKEGEEKEDQSSSLDPVKLCSPPKEAPIGDQDTTAPLQPSCGFESLPKATGTQIPTEQIFPQPSSPFRSFPTFQIPTNLPVRNKNASGSCLQQRKGQLFFGLPSQHTLHLKSLPMDYSGDLSGGEAHKQWLTQKREVLQVSDDQALYPQPSLQGIRTSKCLSSSEACGGESWDPRLHQHNPESPSTSPLYASNPLGVLTRFEAPLRTMKQNKDPKGSEPAMPAPSPTPASLPEIQRVSPIGGLSGSKTLWETIEKKEDPQTSEPPILNPCQTIVTMTESQRSSAPSSLPGYEAQWGTIGHKESPQVSEPSISASCQPLASLPESPKVSPEDSAPKNFQGNMGYRENPQVKSPMPVLFSPLDSHSKLQEKNPSEDSFGYEPQWGFRTNPGNPRAVELPASDLNPELCETRPVCVPSGSETPWKDVQRRDLWVSADSVSSPSLPSLPSASLLQSLEIGSQGLLSESKALWDTKRQKMYFWVSDSSEPAQITPLACSVEPHRITTVGGLPRVETIWKVTEHSKNSWASETPCLALSPPPALVCKPLGVIPMRVLSDEATCEDIQRKKNSGASELPTPSLFQDLHGASLLDVSDSEPFTGDMEQKENYCVPASSIWSPSSLANSVSKSHINESFGDQSNCKPAGEAVEQSKNCWATELPASSSLSAPLPEAHTDLKSVYKNVQQKEVPWGPSPAVDPLHPISWPPVQVEAPKIEPTQCGLQKGETFAGAKAEVPSSHGQAVPAVLTHPRVPAWQWSRELENKLKKLKQNPAFTSPGPSQPFCSSAALSPTNLDSWKLSSWAPQNPTNLHLHSCCHPPNVQSTASQPVQDSHCHHSFSLEPQPPGSHQEEQRSQKEERKKGKMVARIPSHGPDFHKKAAENFLDLGKASNTGVLASGKRQNKALALSLAKIRESPRKLKAVECGRGNARLGSSTVTGKSHPDQAWRLAEGPVSRLSQRSQHKGQTSQHTALPQQLLNVAGPRDHQRAGLVTGDIQNPLHGKHYKHCPWAHMERHLPIPTSQAPITRGLQRLLAKFLGTHGPLPTKSSQ</sequence>
<dbReference type="Proteomes" id="UP000694906">
    <property type="component" value="Unplaced"/>
</dbReference>
<feature type="compositionally biased region" description="Polar residues" evidence="1">
    <location>
        <begin position="909"/>
        <end position="918"/>
    </location>
</feature>
<evidence type="ECO:0000313" key="3">
    <source>
        <dbReference type="RefSeq" id="XP_012924389.2"/>
    </source>
</evidence>
<dbReference type="InterPro" id="IPR026677">
    <property type="entry name" value="Spata31g1-like"/>
</dbReference>
<reference evidence="3" key="1">
    <citation type="submission" date="2025-08" db="UniProtKB">
        <authorList>
            <consortium name="RefSeq"/>
        </authorList>
    </citation>
    <scope>IDENTIFICATION</scope>
</reference>
<feature type="compositionally biased region" description="Polar residues" evidence="1">
    <location>
        <begin position="369"/>
        <end position="380"/>
    </location>
</feature>
<dbReference type="PANTHER" id="PTHR21777">
    <property type="entry name" value="RCG55159-LIKE"/>
    <property type="match status" value="1"/>
</dbReference>
<feature type="compositionally biased region" description="Basic and acidic residues" evidence="1">
    <location>
        <begin position="936"/>
        <end position="948"/>
    </location>
</feature>
<feature type="region of interest" description="Disordered" evidence="1">
    <location>
        <begin position="369"/>
        <end position="469"/>
    </location>
</feature>
<gene>
    <name evidence="3" type="primary">CUNH9orf131</name>
</gene>
<feature type="compositionally biased region" description="Polar residues" evidence="1">
    <location>
        <begin position="1043"/>
        <end position="1061"/>
    </location>
</feature>
<feature type="compositionally biased region" description="Polar residues" evidence="1">
    <location>
        <begin position="398"/>
        <end position="411"/>
    </location>
</feature>
<feature type="region of interest" description="Disordered" evidence="1">
    <location>
        <begin position="257"/>
        <end position="286"/>
    </location>
</feature>
<dbReference type="CTD" id="138724"/>
<feature type="region of interest" description="Disordered" evidence="1">
    <location>
        <begin position="909"/>
        <end position="963"/>
    </location>
</feature>
<keyword evidence="2" id="KW-1185">Reference proteome</keyword>
<dbReference type="GeneID" id="101726290"/>
<proteinExistence type="predicted"/>
<evidence type="ECO:0000256" key="1">
    <source>
        <dbReference type="SAM" id="MobiDB-lite"/>
    </source>
</evidence>
<feature type="region of interest" description="Disordered" evidence="1">
    <location>
        <begin position="1040"/>
        <end position="1061"/>
    </location>
</feature>